<name>A0ABN9HML9_9NEOB</name>
<evidence type="ECO:0000256" key="6">
    <source>
        <dbReference type="ARBA" id="ARBA00023040"/>
    </source>
</evidence>
<evidence type="ECO:0000313" key="12">
    <source>
        <dbReference type="EMBL" id="CAI9623037.1"/>
    </source>
</evidence>
<keyword evidence="9" id="KW-0807">Transducer</keyword>
<feature type="transmembrane region" description="Helical" evidence="10">
    <location>
        <begin position="223"/>
        <end position="246"/>
    </location>
</feature>
<evidence type="ECO:0000259" key="11">
    <source>
        <dbReference type="PROSITE" id="PS50262"/>
    </source>
</evidence>
<evidence type="ECO:0000313" key="13">
    <source>
        <dbReference type="Proteomes" id="UP001162483"/>
    </source>
</evidence>
<evidence type="ECO:0000256" key="5">
    <source>
        <dbReference type="ARBA" id="ARBA00022989"/>
    </source>
</evidence>
<keyword evidence="7 10" id="KW-0472">Membrane</keyword>
<dbReference type="PRINTS" id="PR00237">
    <property type="entry name" value="GPCRRHODOPSN"/>
</dbReference>
<organism evidence="12 13">
    <name type="scientific">Staurois parvus</name>
    <dbReference type="NCBI Taxonomy" id="386267"/>
    <lineage>
        <taxon>Eukaryota</taxon>
        <taxon>Metazoa</taxon>
        <taxon>Chordata</taxon>
        <taxon>Craniata</taxon>
        <taxon>Vertebrata</taxon>
        <taxon>Euteleostomi</taxon>
        <taxon>Amphibia</taxon>
        <taxon>Batrachia</taxon>
        <taxon>Anura</taxon>
        <taxon>Neobatrachia</taxon>
        <taxon>Ranoidea</taxon>
        <taxon>Ranidae</taxon>
        <taxon>Staurois</taxon>
    </lineage>
</organism>
<dbReference type="SUPFAM" id="SSF81321">
    <property type="entry name" value="Family A G protein-coupled receptor-like"/>
    <property type="match status" value="1"/>
</dbReference>
<evidence type="ECO:0000256" key="1">
    <source>
        <dbReference type="ARBA" id="ARBA00004651"/>
    </source>
</evidence>
<comment type="caution">
    <text evidence="12">The sequence shown here is derived from an EMBL/GenBank/DDBJ whole genome shotgun (WGS) entry which is preliminary data.</text>
</comment>
<keyword evidence="4" id="KW-0716">Sensory transduction</keyword>
<keyword evidence="8" id="KW-0675">Receptor</keyword>
<feature type="transmembrane region" description="Helical" evidence="10">
    <location>
        <begin position="78"/>
        <end position="105"/>
    </location>
</feature>
<feature type="transmembrane region" description="Helical" evidence="10">
    <location>
        <begin position="258"/>
        <end position="278"/>
    </location>
</feature>
<keyword evidence="3 10" id="KW-0812">Transmembrane</keyword>
<dbReference type="EMBL" id="CATNWA010021529">
    <property type="protein sequence ID" value="CAI9623037.1"/>
    <property type="molecule type" value="Genomic_DNA"/>
</dbReference>
<gene>
    <name evidence="12" type="ORF">SPARVUS_LOCUS16394416</name>
</gene>
<proteinExistence type="predicted"/>
<keyword evidence="13" id="KW-1185">Reference proteome</keyword>
<evidence type="ECO:0000256" key="3">
    <source>
        <dbReference type="ARBA" id="ARBA00022692"/>
    </source>
</evidence>
<comment type="subcellular location">
    <subcellularLocation>
        <location evidence="1">Cell membrane</location>
        <topology evidence="1">Multi-pass membrane protein</topology>
    </subcellularLocation>
</comment>
<dbReference type="Gene3D" id="1.20.1070.10">
    <property type="entry name" value="Rhodopsin 7-helix transmembrane proteins"/>
    <property type="match status" value="1"/>
</dbReference>
<evidence type="ECO:0000256" key="7">
    <source>
        <dbReference type="ARBA" id="ARBA00023136"/>
    </source>
</evidence>
<reference evidence="12" key="1">
    <citation type="submission" date="2023-05" db="EMBL/GenBank/DDBJ databases">
        <authorList>
            <person name="Stuckert A."/>
        </authorList>
    </citation>
    <scope>NUCLEOTIDE SEQUENCE</scope>
</reference>
<feature type="transmembrane region" description="Helical" evidence="10">
    <location>
        <begin position="191"/>
        <end position="211"/>
    </location>
</feature>
<evidence type="ECO:0000256" key="10">
    <source>
        <dbReference type="SAM" id="Phobius"/>
    </source>
</evidence>
<dbReference type="PROSITE" id="PS50262">
    <property type="entry name" value="G_PROTEIN_RECEP_F1_2"/>
    <property type="match status" value="1"/>
</dbReference>
<dbReference type="InterPro" id="IPR000276">
    <property type="entry name" value="GPCR_Rhodpsn"/>
</dbReference>
<sequence>MALSDLPDIKVLLFCILLLLYLLTLTGNTVIIVVSYLDRHLHKPMYFFLGNLAFLDICYTSTTMPQILQVLLAKTKSITFIGCVTQVFFFVVFVGTEHILLLIMSYDRFLAICRPLRYMVMMSQNVCARLAFVCWFIAVVNSTVHTSVTFRLHFCRTRKIENFFCDIPPLLSISCDDTSINEALLLSVGAFIGWAPLISIIISYIYIIVTIMKIKSEEGRQKAFSTCVSHLTVVILYYGSAIFNYAKPASAHSTSNDRLISVLYSMVIPMLNPVIYTLKNQDVKDAINRQFIQKTKL</sequence>
<protein>
    <recommendedName>
        <fullName evidence="11">G-protein coupled receptors family 1 profile domain-containing protein</fullName>
    </recommendedName>
</protein>
<keyword evidence="6" id="KW-0297">G-protein coupled receptor</keyword>
<feature type="domain" description="G-protein coupled receptors family 1 profile" evidence="11">
    <location>
        <begin position="27"/>
        <end position="276"/>
    </location>
</feature>
<dbReference type="PRINTS" id="PR00245">
    <property type="entry name" value="OLFACTORYR"/>
</dbReference>
<dbReference type="InterPro" id="IPR050516">
    <property type="entry name" value="Olfactory_GPCR"/>
</dbReference>
<evidence type="ECO:0000256" key="8">
    <source>
        <dbReference type="ARBA" id="ARBA00023170"/>
    </source>
</evidence>
<dbReference type="Pfam" id="PF13853">
    <property type="entry name" value="7tm_4"/>
    <property type="match status" value="1"/>
</dbReference>
<evidence type="ECO:0000256" key="2">
    <source>
        <dbReference type="ARBA" id="ARBA00022475"/>
    </source>
</evidence>
<keyword evidence="2" id="KW-1003">Cell membrane</keyword>
<dbReference type="InterPro" id="IPR000725">
    <property type="entry name" value="Olfact_rcpt"/>
</dbReference>
<evidence type="ECO:0000256" key="4">
    <source>
        <dbReference type="ARBA" id="ARBA00022725"/>
    </source>
</evidence>
<keyword evidence="5 10" id="KW-1133">Transmembrane helix</keyword>
<dbReference type="Proteomes" id="UP001162483">
    <property type="component" value="Unassembled WGS sequence"/>
</dbReference>
<dbReference type="InterPro" id="IPR017452">
    <property type="entry name" value="GPCR_Rhodpsn_7TM"/>
</dbReference>
<feature type="transmembrane region" description="Helical" evidence="10">
    <location>
        <begin position="12"/>
        <end position="34"/>
    </location>
</feature>
<keyword evidence="4" id="KW-0552">Olfaction</keyword>
<feature type="transmembrane region" description="Helical" evidence="10">
    <location>
        <begin position="46"/>
        <end position="72"/>
    </location>
</feature>
<evidence type="ECO:0000256" key="9">
    <source>
        <dbReference type="ARBA" id="ARBA00023224"/>
    </source>
</evidence>
<feature type="transmembrane region" description="Helical" evidence="10">
    <location>
        <begin position="126"/>
        <end position="144"/>
    </location>
</feature>
<accession>A0ABN9HML9</accession>
<dbReference type="PANTHER" id="PTHR26452">
    <property type="entry name" value="OLFACTORY RECEPTOR"/>
    <property type="match status" value="1"/>
</dbReference>